<dbReference type="InterPro" id="IPR009319">
    <property type="entry name" value="Phage_A118_VSP1"/>
</dbReference>
<dbReference type="Proteomes" id="UP000013085">
    <property type="component" value="Unassembled WGS sequence"/>
</dbReference>
<comment type="caution">
    <text evidence="1">The sequence shown here is derived from an EMBL/GenBank/DDBJ whole genome shotgun (WGS) entry which is preliminary data.</text>
</comment>
<evidence type="ECO:0000313" key="1">
    <source>
        <dbReference type="EMBL" id="ENZ10196.1"/>
    </source>
</evidence>
<dbReference type="PATRIC" id="fig|999408.3.peg.4640"/>
<evidence type="ECO:0000313" key="2">
    <source>
        <dbReference type="Proteomes" id="UP000013085"/>
    </source>
</evidence>
<dbReference type="Pfam" id="PF06152">
    <property type="entry name" value="Phage_min_cap2"/>
    <property type="match status" value="1"/>
</dbReference>
<gene>
    <name evidence="1" type="ORF">HMPREF1090_04325</name>
</gene>
<reference evidence="1 2" key="1">
    <citation type="submission" date="2013-01" db="EMBL/GenBank/DDBJ databases">
        <title>The Genome Sequence of Clostridium clostridioforme 90A8.</title>
        <authorList>
            <consortium name="The Broad Institute Genome Sequencing Platform"/>
            <person name="Earl A."/>
            <person name="Ward D."/>
            <person name="Feldgarden M."/>
            <person name="Gevers D."/>
            <person name="Courvalin P."/>
            <person name="Lambert T."/>
            <person name="Walker B."/>
            <person name="Young S.K."/>
            <person name="Zeng Q."/>
            <person name="Gargeya S."/>
            <person name="Fitzgerald M."/>
            <person name="Haas B."/>
            <person name="Abouelleil A."/>
            <person name="Alvarado L."/>
            <person name="Arachchi H.M."/>
            <person name="Berlin A.M."/>
            <person name="Chapman S.B."/>
            <person name="Dewar J."/>
            <person name="Goldberg J."/>
            <person name="Griggs A."/>
            <person name="Gujja S."/>
            <person name="Hansen M."/>
            <person name="Howarth C."/>
            <person name="Imamovic A."/>
            <person name="Larimer J."/>
            <person name="McCowan C."/>
            <person name="Murphy C."/>
            <person name="Neiman D."/>
            <person name="Pearson M."/>
            <person name="Priest M."/>
            <person name="Roberts A."/>
            <person name="Saif S."/>
            <person name="Shea T."/>
            <person name="Sisk P."/>
            <person name="Sykes S."/>
            <person name="Wortman J."/>
            <person name="Nusbaum C."/>
            <person name="Birren B."/>
        </authorList>
    </citation>
    <scope>NUCLEOTIDE SEQUENCE [LARGE SCALE GENOMIC DNA]</scope>
    <source>
        <strain evidence="1 2">90A8</strain>
    </source>
</reference>
<protein>
    <recommendedName>
        <fullName evidence="3">Minor capsid protein</fullName>
    </recommendedName>
</protein>
<evidence type="ECO:0008006" key="3">
    <source>
        <dbReference type="Google" id="ProtNLM"/>
    </source>
</evidence>
<organism evidence="1 2">
    <name type="scientific">[Clostridium] clostridioforme 90A8</name>
    <dbReference type="NCBI Taxonomy" id="999408"/>
    <lineage>
        <taxon>Bacteria</taxon>
        <taxon>Bacillati</taxon>
        <taxon>Bacillota</taxon>
        <taxon>Clostridia</taxon>
        <taxon>Lachnospirales</taxon>
        <taxon>Lachnospiraceae</taxon>
        <taxon>Enterocloster</taxon>
    </lineage>
</organism>
<name>A0A0E2H4X3_9FIRM</name>
<dbReference type="HOGENOM" id="CLU_462148_0_0_9"/>
<proteinExistence type="predicted"/>
<dbReference type="EMBL" id="AGYR01000048">
    <property type="protein sequence ID" value="ENZ10196.1"/>
    <property type="molecule type" value="Genomic_DNA"/>
</dbReference>
<dbReference type="GO" id="GO:0005198">
    <property type="term" value="F:structural molecule activity"/>
    <property type="evidence" value="ECO:0007669"/>
    <property type="project" value="InterPro"/>
</dbReference>
<sequence length="594" mass="68219">MTPEELEKLPKPLERTMTDLELSIMDEIIQRIKEAAQITPVIDWLLVRMDAIGKSRSSIRQMIGKALEKTDLQVDDIYEQAARSDYIRNKAIYEAAGRDYLSYKDNQWLRQVVDAARRQTKDSLRPLENITQTTGFNVPMGGGRKVFTPLSEYLERSLDKAMLGITTGTRTYSQAIGEVIDEMTASGIRTVDYASGKSDRIEVAARRAVMTGVAQMTDKVNEKNMEELQTDYCEVDWHMGARNTGTGYQNHQSWQGRPYSSEEMRTICGKGQMLGFGGINCYHIAFVFIPGISKRKYTDEWLAEQNRRENEKRVYRGREYDTYAALQHQRKLERTIRKQKQDVELLEKAGADKEDITAAKCRLRLTNKTYVDFSKEMGLRQQRERLKISKLEAGANEAIRNTNTKVGYHPDNDYSVKLDGYTDVVNDGLSEAIKDVAQKGGADGYEHMHLVNLETGVVEYYETNQMENEVGYRFWKHLDKNPDARYAFVHNHNTDSSFSEPDMRTLLTTREIPVMIATRNDGVKYVAERSGDVLKSVIFDDLYEKELNELNRQVRAGIIPMSERSIRRESLIVENLLKDYTKGKGLVEYDGRRK</sequence>
<dbReference type="RefSeq" id="WP_002594098.1">
    <property type="nucleotide sequence ID" value="NZ_KB850984.1"/>
</dbReference>
<accession>A0A0E2H4X3</accession>
<dbReference type="AlphaFoldDB" id="A0A0E2H4X3"/>